<keyword evidence="8" id="KW-1185">Reference proteome</keyword>
<comment type="subcellular location">
    <subcellularLocation>
        <location evidence="1">Membrane</location>
        <topology evidence="1">Multi-pass membrane protein</topology>
    </subcellularLocation>
</comment>
<feature type="transmembrane region" description="Helical" evidence="6">
    <location>
        <begin position="139"/>
        <end position="160"/>
    </location>
</feature>
<proteinExistence type="predicted"/>
<evidence type="ECO:0000256" key="5">
    <source>
        <dbReference type="SAM" id="MobiDB-lite"/>
    </source>
</evidence>
<dbReference type="GO" id="GO:0016020">
    <property type="term" value="C:membrane"/>
    <property type="evidence" value="ECO:0007669"/>
    <property type="project" value="UniProtKB-SubCell"/>
</dbReference>
<sequence length="395" mass="44660">MIRSKIGISILDITKFYLQNFKININHNRFPSDKNMLSNFPLCKTSKPLSVASLSIIYGSLSILLVFFNRYLLGAKNMPVNQIITVQCFISAVCLGFLRIFIKFPITLPFNDFVVCLGLNFSFVIMLIGNSFALKFLSIHMVTLLKCCNVVVTAILERIIMKNMMSVMMWISLLLIVVGSVFGIKSDLVLNQEPGSFNLFSSAGKGYVWMFVSIVAMSIYAILSKYLITKRNVHFFTASFWNNTMCVILLPCFIQLACFCSSNYCHSNYFRLWKTDDMSLTTILVVSGLISLLLNISIYSLLGLTTATSYIVVSAAKKFVQAFISLWIFQTSPSNFISVIIGLCGATLYAFLKWKEIERIRIEKENEDNECLLSSDSSERSQNSHQDLFPMDPID</sequence>
<feature type="transmembrane region" description="Helical" evidence="6">
    <location>
        <begin position="49"/>
        <end position="68"/>
    </location>
</feature>
<accession>A0A1J4JPZ2</accession>
<keyword evidence="2 6" id="KW-0812">Transmembrane</keyword>
<organism evidence="7 8">
    <name type="scientific">Tritrichomonas foetus</name>
    <dbReference type="NCBI Taxonomy" id="1144522"/>
    <lineage>
        <taxon>Eukaryota</taxon>
        <taxon>Metamonada</taxon>
        <taxon>Parabasalia</taxon>
        <taxon>Tritrichomonadida</taxon>
        <taxon>Tritrichomonadidae</taxon>
        <taxon>Tritrichomonas</taxon>
    </lineage>
</organism>
<reference evidence="7" key="1">
    <citation type="submission" date="2016-10" db="EMBL/GenBank/DDBJ databases">
        <authorList>
            <person name="Benchimol M."/>
            <person name="Almeida L.G."/>
            <person name="Vasconcelos A.T."/>
            <person name="Perreira-Neves A."/>
            <person name="Rosa I.A."/>
            <person name="Tasca T."/>
            <person name="Bogo M.R."/>
            <person name="de Souza W."/>
        </authorList>
    </citation>
    <scope>NUCLEOTIDE SEQUENCE [LARGE SCALE GENOMIC DNA]</scope>
    <source>
        <strain evidence="7">K</strain>
    </source>
</reference>
<feature type="transmembrane region" description="Helical" evidence="6">
    <location>
        <begin position="309"/>
        <end position="329"/>
    </location>
</feature>
<gene>
    <name evidence="7" type="ORF">TRFO_32803</name>
</gene>
<feature type="region of interest" description="Disordered" evidence="5">
    <location>
        <begin position="371"/>
        <end position="395"/>
    </location>
</feature>
<feature type="transmembrane region" description="Helical" evidence="6">
    <location>
        <begin position="240"/>
        <end position="264"/>
    </location>
</feature>
<feature type="transmembrane region" description="Helical" evidence="6">
    <location>
        <begin position="113"/>
        <end position="133"/>
    </location>
</feature>
<evidence type="ECO:0000313" key="7">
    <source>
        <dbReference type="EMBL" id="OHT00488.1"/>
    </source>
</evidence>
<dbReference type="RefSeq" id="XP_068353624.1">
    <property type="nucleotide sequence ID" value="XM_068508700.1"/>
</dbReference>
<protein>
    <recommendedName>
        <fullName evidence="9">Sugar phosphate transporter domain-containing protein</fullName>
    </recommendedName>
</protein>
<dbReference type="EMBL" id="MLAK01000952">
    <property type="protein sequence ID" value="OHT00488.1"/>
    <property type="molecule type" value="Genomic_DNA"/>
</dbReference>
<name>A0A1J4JPZ2_9EUKA</name>
<evidence type="ECO:0000256" key="6">
    <source>
        <dbReference type="SAM" id="Phobius"/>
    </source>
</evidence>
<keyword evidence="3 6" id="KW-1133">Transmembrane helix</keyword>
<dbReference type="VEuPathDB" id="TrichDB:TRFO_32803"/>
<dbReference type="OrthoDB" id="417037at2759"/>
<evidence type="ECO:0000256" key="3">
    <source>
        <dbReference type="ARBA" id="ARBA00022989"/>
    </source>
</evidence>
<dbReference type="InterPro" id="IPR050186">
    <property type="entry name" value="TPT_transporter"/>
</dbReference>
<feature type="transmembrane region" description="Helical" evidence="6">
    <location>
        <begin position="284"/>
        <end position="302"/>
    </location>
</feature>
<feature type="transmembrane region" description="Helical" evidence="6">
    <location>
        <begin position="335"/>
        <end position="352"/>
    </location>
</feature>
<evidence type="ECO:0000256" key="4">
    <source>
        <dbReference type="ARBA" id="ARBA00023136"/>
    </source>
</evidence>
<dbReference type="Proteomes" id="UP000179807">
    <property type="component" value="Unassembled WGS sequence"/>
</dbReference>
<evidence type="ECO:0000256" key="1">
    <source>
        <dbReference type="ARBA" id="ARBA00004141"/>
    </source>
</evidence>
<dbReference type="InterPro" id="IPR037185">
    <property type="entry name" value="EmrE-like"/>
</dbReference>
<evidence type="ECO:0000256" key="2">
    <source>
        <dbReference type="ARBA" id="ARBA00022692"/>
    </source>
</evidence>
<comment type="caution">
    <text evidence="7">The sequence shown here is derived from an EMBL/GenBank/DDBJ whole genome shotgun (WGS) entry which is preliminary data.</text>
</comment>
<feature type="transmembrane region" description="Helical" evidence="6">
    <location>
        <begin position="206"/>
        <end position="228"/>
    </location>
</feature>
<feature type="transmembrane region" description="Helical" evidence="6">
    <location>
        <begin position="80"/>
        <end position="101"/>
    </location>
</feature>
<dbReference type="AlphaFoldDB" id="A0A1J4JPZ2"/>
<evidence type="ECO:0000313" key="8">
    <source>
        <dbReference type="Proteomes" id="UP000179807"/>
    </source>
</evidence>
<dbReference type="SUPFAM" id="SSF103481">
    <property type="entry name" value="Multidrug resistance efflux transporter EmrE"/>
    <property type="match status" value="1"/>
</dbReference>
<dbReference type="PANTHER" id="PTHR11132">
    <property type="entry name" value="SOLUTE CARRIER FAMILY 35"/>
    <property type="match status" value="1"/>
</dbReference>
<evidence type="ECO:0008006" key="9">
    <source>
        <dbReference type="Google" id="ProtNLM"/>
    </source>
</evidence>
<dbReference type="GeneID" id="94843404"/>
<feature type="transmembrane region" description="Helical" evidence="6">
    <location>
        <begin position="167"/>
        <end position="186"/>
    </location>
</feature>
<feature type="compositionally biased region" description="Polar residues" evidence="5">
    <location>
        <begin position="372"/>
        <end position="386"/>
    </location>
</feature>
<keyword evidence="4 6" id="KW-0472">Membrane</keyword>